<comment type="caution">
    <text evidence="1">The sequence shown here is derived from an EMBL/GenBank/DDBJ whole genome shotgun (WGS) entry which is preliminary data.</text>
</comment>
<protein>
    <submittedName>
        <fullName evidence="1">Uncharacterized protein</fullName>
    </submittedName>
</protein>
<sequence length="121" mass="13085">MYVWVHMTESDVLTSSARSVLLGFVGGGDSTLEYLVPVTVPCTVGYADWSVQCASAGPSTQVPGITAARGFVVSSRDDNCPLFSLEKFHIRRASRREQKYKTSFGRQFNGAKRGSGMAVSV</sequence>
<organism evidence="1 2">
    <name type="scientific">Emergomyces africanus</name>
    <dbReference type="NCBI Taxonomy" id="1955775"/>
    <lineage>
        <taxon>Eukaryota</taxon>
        <taxon>Fungi</taxon>
        <taxon>Dikarya</taxon>
        <taxon>Ascomycota</taxon>
        <taxon>Pezizomycotina</taxon>
        <taxon>Eurotiomycetes</taxon>
        <taxon>Eurotiomycetidae</taxon>
        <taxon>Onygenales</taxon>
        <taxon>Ajellomycetaceae</taxon>
        <taxon>Emergomyces</taxon>
    </lineage>
</organism>
<evidence type="ECO:0000313" key="1">
    <source>
        <dbReference type="EMBL" id="OAX84764.1"/>
    </source>
</evidence>
<keyword evidence="2" id="KW-1185">Reference proteome</keyword>
<gene>
    <name evidence="1" type="ORF">ACJ72_00875</name>
</gene>
<dbReference type="AlphaFoldDB" id="A0A1B7P6V3"/>
<name>A0A1B7P6V3_9EURO</name>
<accession>A0A1B7P6V3</accession>
<reference evidence="1 2" key="1">
    <citation type="submission" date="2015-07" db="EMBL/GenBank/DDBJ databases">
        <title>Emmonsia species relationships and genome sequence.</title>
        <authorList>
            <person name="Cuomo C.A."/>
            <person name="Schwartz I.S."/>
            <person name="Kenyon C."/>
            <person name="de Hoog G.S."/>
            <person name="Govender N.P."/>
            <person name="Botha A."/>
            <person name="Moreno L."/>
            <person name="de Vries M."/>
            <person name="Munoz J.F."/>
            <person name="Stielow J.B."/>
        </authorList>
    </citation>
    <scope>NUCLEOTIDE SEQUENCE [LARGE SCALE GENOMIC DNA]</scope>
    <source>
        <strain evidence="1 2">CBS 136260</strain>
    </source>
</reference>
<proteinExistence type="predicted"/>
<dbReference type="EMBL" id="LGUA01000051">
    <property type="protein sequence ID" value="OAX84764.1"/>
    <property type="molecule type" value="Genomic_DNA"/>
</dbReference>
<evidence type="ECO:0000313" key="2">
    <source>
        <dbReference type="Proteomes" id="UP000091918"/>
    </source>
</evidence>
<dbReference type="Proteomes" id="UP000091918">
    <property type="component" value="Unassembled WGS sequence"/>
</dbReference>
<dbReference type="OrthoDB" id="10587406at2759"/>